<comment type="caution">
    <text evidence="1">The sequence shown here is derived from an EMBL/GenBank/DDBJ whole genome shotgun (WGS) entry which is preliminary data.</text>
</comment>
<sequence length="66" mass="7562">MNLSFRPALPEQGNPRFLGSKHRIISMNYTKEAILEAHGDSTRKLRRITIMTWTQGSVRFNDSAIT</sequence>
<evidence type="ECO:0000313" key="2">
    <source>
        <dbReference type="Proteomes" id="UP000024635"/>
    </source>
</evidence>
<accession>A0A016S084</accession>
<gene>
    <name evidence="1" type="primary">Acey_s0330.g2710</name>
    <name evidence="1" type="ORF">Y032_0330g2710</name>
</gene>
<organism evidence="1 2">
    <name type="scientific">Ancylostoma ceylanicum</name>
    <dbReference type="NCBI Taxonomy" id="53326"/>
    <lineage>
        <taxon>Eukaryota</taxon>
        <taxon>Metazoa</taxon>
        <taxon>Ecdysozoa</taxon>
        <taxon>Nematoda</taxon>
        <taxon>Chromadorea</taxon>
        <taxon>Rhabditida</taxon>
        <taxon>Rhabditina</taxon>
        <taxon>Rhabditomorpha</taxon>
        <taxon>Strongyloidea</taxon>
        <taxon>Ancylostomatidae</taxon>
        <taxon>Ancylostomatinae</taxon>
        <taxon>Ancylostoma</taxon>
    </lineage>
</organism>
<reference evidence="2" key="1">
    <citation type="journal article" date="2015" name="Nat. Genet.">
        <title>The genome and transcriptome of the zoonotic hookworm Ancylostoma ceylanicum identify infection-specific gene families.</title>
        <authorList>
            <person name="Schwarz E.M."/>
            <person name="Hu Y."/>
            <person name="Antoshechkin I."/>
            <person name="Miller M.M."/>
            <person name="Sternberg P.W."/>
            <person name="Aroian R.V."/>
        </authorList>
    </citation>
    <scope>NUCLEOTIDE SEQUENCE</scope>
    <source>
        <strain evidence="2">HY135</strain>
    </source>
</reference>
<proteinExistence type="predicted"/>
<protein>
    <submittedName>
        <fullName evidence="1">Uncharacterized protein</fullName>
    </submittedName>
</protein>
<name>A0A016S084_9BILA</name>
<dbReference type="AlphaFoldDB" id="A0A016S084"/>
<keyword evidence="2" id="KW-1185">Reference proteome</keyword>
<dbReference type="EMBL" id="JARK01001666">
    <property type="protein sequence ID" value="EYB83762.1"/>
    <property type="molecule type" value="Genomic_DNA"/>
</dbReference>
<dbReference type="Proteomes" id="UP000024635">
    <property type="component" value="Unassembled WGS sequence"/>
</dbReference>
<evidence type="ECO:0000313" key="1">
    <source>
        <dbReference type="EMBL" id="EYB83762.1"/>
    </source>
</evidence>